<comment type="caution">
    <text evidence="2">The sequence shown here is derived from an EMBL/GenBank/DDBJ whole genome shotgun (WGS) entry which is preliminary data.</text>
</comment>
<protein>
    <submittedName>
        <fullName evidence="2">Uncharacterized protein</fullName>
    </submittedName>
</protein>
<keyword evidence="4" id="KW-1185">Reference proteome</keyword>
<feature type="compositionally biased region" description="Basic and acidic residues" evidence="1">
    <location>
        <begin position="71"/>
        <end position="81"/>
    </location>
</feature>
<gene>
    <name evidence="2" type="ORF">C1SCF055_LOCUS26571</name>
</gene>
<dbReference type="EMBL" id="CAMXCT030002780">
    <property type="protein sequence ID" value="CAL4787767.1"/>
    <property type="molecule type" value="Genomic_DNA"/>
</dbReference>
<organism evidence="2">
    <name type="scientific">Cladocopium goreaui</name>
    <dbReference type="NCBI Taxonomy" id="2562237"/>
    <lineage>
        <taxon>Eukaryota</taxon>
        <taxon>Sar</taxon>
        <taxon>Alveolata</taxon>
        <taxon>Dinophyceae</taxon>
        <taxon>Suessiales</taxon>
        <taxon>Symbiodiniaceae</taxon>
        <taxon>Cladocopium</taxon>
    </lineage>
</organism>
<accession>A0A9P1CZE1</accession>
<name>A0A9P1CZE1_9DINO</name>
<sequence length="287" mass="31426">MACIVRRVERRSTPRCAEQGAVEHGTLMDSREAKPSELRLPQVGQKVTISGSRRRPDLNGLQGEILGDSDNAGRLEVRVDRPGGPGRRRSMAQHPGALHGADAHQRPSSLQIIVNGWHFGGFDLRSMPSRADTQPMILRELVRPKEQSELAFFCTDTAAGLCCDQRLLQRVRRRQALSPLVPAEAVLRAFPDATKAALLVLAEHTLTSAACGSAVVWAIRDQQILLSTSRKAHEELRSFSLCLRPGDVVAMADGHHRLSRVNIMKRVRGGSSEIGDGMFAFGHGLEV</sequence>
<evidence type="ECO:0000313" key="3">
    <source>
        <dbReference type="EMBL" id="CAL1153830.1"/>
    </source>
</evidence>
<reference evidence="2" key="1">
    <citation type="submission" date="2022-10" db="EMBL/GenBank/DDBJ databases">
        <authorList>
            <person name="Chen Y."/>
            <person name="Dougan E. K."/>
            <person name="Chan C."/>
            <person name="Rhodes N."/>
            <person name="Thang M."/>
        </authorList>
    </citation>
    <scope>NUCLEOTIDE SEQUENCE</scope>
</reference>
<dbReference type="EMBL" id="CAMXCT020002780">
    <property type="protein sequence ID" value="CAL1153830.1"/>
    <property type="molecule type" value="Genomic_DNA"/>
</dbReference>
<reference evidence="3" key="2">
    <citation type="submission" date="2024-04" db="EMBL/GenBank/DDBJ databases">
        <authorList>
            <person name="Chen Y."/>
            <person name="Shah S."/>
            <person name="Dougan E. K."/>
            <person name="Thang M."/>
            <person name="Chan C."/>
        </authorList>
    </citation>
    <scope>NUCLEOTIDE SEQUENCE [LARGE SCALE GENOMIC DNA]</scope>
</reference>
<feature type="region of interest" description="Disordered" evidence="1">
    <location>
        <begin position="51"/>
        <end position="105"/>
    </location>
</feature>
<evidence type="ECO:0000313" key="4">
    <source>
        <dbReference type="Proteomes" id="UP001152797"/>
    </source>
</evidence>
<dbReference type="EMBL" id="CAMXCT010002780">
    <property type="protein sequence ID" value="CAI4000455.1"/>
    <property type="molecule type" value="Genomic_DNA"/>
</dbReference>
<dbReference type="Proteomes" id="UP001152797">
    <property type="component" value="Unassembled WGS sequence"/>
</dbReference>
<dbReference type="AlphaFoldDB" id="A0A9P1CZE1"/>
<evidence type="ECO:0000313" key="2">
    <source>
        <dbReference type="EMBL" id="CAI4000455.1"/>
    </source>
</evidence>
<evidence type="ECO:0000256" key="1">
    <source>
        <dbReference type="SAM" id="MobiDB-lite"/>
    </source>
</evidence>
<proteinExistence type="predicted"/>